<dbReference type="PANTHER" id="PTHR34289">
    <property type="entry name" value="PROTEIN, PUTATIVE (DUF819)-RELATED"/>
    <property type="match status" value="1"/>
</dbReference>
<feature type="transmembrane region" description="Helical" evidence="7">
    <location>
        <begin position="670"/>
        <end position="695"/>
    </location>
</feature>
<gene>
    <name evidence="9" type="ORF">EUGRSUZ_A02749</name>
</gene>
<feature type="transmembrane region" description="Helical" evidence="7">
    <location>
        <begin position="116"/>
        <end position="137"/>
    </location>
</feature>
<dbReference type="Pfam" id="PF01794">
    <property type="entry name" value="Ferric_reduct"/>
    <property type="match status" value="1"/>
</dbReference>
<feature type="transmembrane region" description="Helical" evidence="7">
    <location>
        <begin position="707"/>
        <end position="728"/>
    </location>
</feature>
<name>A0A059DJR1_EUCGR</name>
<comment type="subcellular location">
    <subcellularLocation>
        <location evidence="1">Membrane</location>
        <topology evidence="1">Multi-pass membrane protein</topology>
    </subcellularLocation>
</comment>
<dbReference type="Gramene" id="KCW90645">
    <property type="protein sequence ID" value="KCW90645"/>
    <property type="gene ID" value="EUGRSUZ_A02749"/>
</dbReference>
<evidence type="ECO:0000259" key="8">
    <source>
        <dbReference type="PROSITE" id="PS51384"/>
    </source>
</evidence>
<dbReference type="InterPro" id="IPR017927">
    <property type="entry name" value="FAD-bd_FR_type"/>
</dbReference>
<feature type="transmembrane region" description="Helical" evidence="7">
    <location>
        <begin position="288"/>
        <end position="309"/>
    </location>
</feature>
<dbReference type="SFLD" id="SFLDG01168">
    <property type="entry name" value="Ferric_reductase_subgroup_(FRE"/>
    <property type="match status" value="1"/>
</dbReference>
<dbReference type="SFLD" id="SFLDS00052">
    <property type="entry name" value="Ferric_Reductase_Domain"/>
    <property type="match status" value="1"/>
</dbReference>
<feature type="transmembrane region" description="Helical" evidence="7">
    <location>
        <begin position="528"/>
        <end position="550"/>
    </location>
</feature>
<feature type="region of interest" description="Disordered" evidence="6">
    <location>
        <begin position="1"/>
        <end position="45"/>
    </location>
</feature>
<feature type="transmembrane region" description="Helical" evidence="7">
    <location>
        <begin position="570"/>
        <end position="586"/>
    </location>
</feature>
<feature type="domain" description="FAD-binding FR-type" evidence="8">
    <location>
        <begin position="784"/>
        <end position="891"/>
    </location>
</feature>
<dbReference type="Pfam" id="PF08022">
    <property type="entry name" value="FAD_binding_8"/>
    <property type="match status" value="1"/>
</dbReference>
<dbReference type="eggNOG" id="KOG0039">
    <property type="taxonomic scope" value="Eukaryota"/>
</dbReference>
<evidence type="ECO:0000313" key="9">
    <source>
        <dbReference type="EMBL" id="KCW90645.1"/>
    </source>
</evidence>
<feature type="transmembrane region" description="Helical" evidence="7">
    <location>
        <begin position="175"/>
        <end position="197"/>
    </location>
</feature>
<feature type="transmembrane region" description="Helical" evidence="7">
    <location>
        <begin position="238"/>
        <end position="260"/>
    </location>
</feature>
<evidence type="ECO:0000256" key="2">
    <source>
        <dbReference type="ARBA" id="ARBA00022692"/>
    </source>
</evidence>
<keyword evidence="4" id="KW-0560">Oxidoreductase</keyword>
<dbReference type="GO" id="GO:0005886">
    <property type="term" value="C:plasma membrane"/>
    <property type="evidence" value="ECO:0000318"/>
    <property type="project" value="GO_Central"/>
</dbReference>
<feature type="transmembrane region" description="Helical" evidence="7">
    <location>
        <begin position="1055"/>
        <end position="1080"/>
    </location>
</feature>
<dbReference type="InParanoid" id="A0A059DJR1"/>
<dbReference type="GO" id="GO:0000293">
    <property type="term" value="F:ferric-chelate reductase activity"/>
    <property type="evidence" value="ECO:0000318"/>
    <property type="project" value="GO_Central"/>
</dbReference>
<evidence type="ECO:0000256" key="5">
    <source>
        <dbReference type="ARBA" id="ARBA00023136"/>
    </source>
</evidence>
<feature type="transmembrane region" description="Helical" evidence="7">
    <location>
        <begin position="321"/>
        <end position="340"/>
    </location>
</feature>
<feature type="transmembrane region" description="Helical" evidence="7">
    <location>
        <begin position="748"/>
        <end position="776"/>
    </location>
</feature>
<feature type="transmembrane region" description="Helical" evidence="7">
    <location>
        <begin position="435"/>
        <end position="461"/>
    </location>
</feature>
<dbReference type="PANTHER" id="PTHR34289:SF5">
    <property type="entry name" value="KERATIN-ASSOCIATED PROTEIN (DUF819)"/>
    <property type="match status" value="1"/>
</dbReference>
<protein>
    <recommendedName>
        <fullName evidence="8">FAD-binding FR-type domain-containing protein</fullName>
    </recommendedName>
</protein>
<dbReference type="CDD" id="cd06186">
    <property type="entry name" value="NOX_Duox_like_FAD_NADP"/>
    <property type="match status" value="1"/>
</dbReference>
<feature type="compositionally biased region" description="Low complexity" evidence="6">
    <location>
        <begin position="1"/>
        <end position="15"/>
    </location>
</feature>
<dbReference type="OMA" id="IYPIEHG"/>
<feature type="transmembrane region" description="Helical" evidence="7">
    <location>
        <begin position="1016"/>
        <end position="1043"/>
    </location>
</feature>
<dbReference type="InterPro" id="IPR008537">
    <property type="entry name" value="DUF819"/>
</dbReference>
<evidence type="ECO:0000256" key="1">
    <source>
        <dbReference type="ARBA" id="ARBA00004141"/>
    </source>
</evidence>
<evidence type="ECO:0000256" key="6">
    <source>
        <dbReference type="SAM" id="MobiDB-lite"/>
    </source>
</evidence>
<evidence type="ECO:0000256" key="4">
    <source>
        <dbReference type="ARBA" id="ARBA00023002"/>
    </source>
</evidence>
<feature type="transmembrane region" description="Helical" evidence="7">
    <location>
        <begin position="592"/>
        <end position="611"/>
    </location>
</feature>
<dbReference type="InterPro" id="IPR039261">
    <property type="entry name" value="FNR_nucleotide-bd"/>
</dbReference>
<dbReference type="AlphaFoldDB" id="A0A059DJR1"/>
<dbReference type="SUPFAM" id="SSF52343">
    <property type="entry name" value="Ferredoxin reductase-like, C-terminal NADP-linked domain"/>
    <property type="match status" value="1"/>
</dbReference>
<dbReference type="EMBL" id="KK198753">
    <property type="protein sequence ID" value="KCW90645.1"/>
    <property type="molecule type" value="Genomic_DNA"/>
</dbReference>
<feature type="transmembrane region" description="Helical" evidence="7">
    <location>
        <begin position="143"/>
        <end position="163"/>
    </location>
</feature>
<keyword evidence="2 7" id="KW-0812">Transmembrane</keyword>
<feature type="transmembrane region" description="Helical" evidence="7">
    <location>
        <begin position="482"/>
        <end position="501"/>
    </location>
</feature>
<evidence type="ECO:0000256" key="3">
    <source>
        <dbReference type="ARBA" id="ARBA00022989"/>
    </source>
</evidence>
<feature type="transmembrane region" description="Helical" evidence="7">
    <location>
        <begin position="209"/>
        <end position="226"/>
    </location>
</feature>
<dbReference type="Pfam" id="PF05684">
    <property type="entry name" value="DUF819"/>
    <property type="match status" value="1"/>
</dbReference>
<feature type="transmembrane region" description="Helical" evidence="7">
    <location>
        <begin position="346"/>
        <end position="369"/>
    </location>
</feature>
<evidence type="ECO:0000256" key="7">
    <source>
        <dbReference type="SAM" id="Phobius"/>
    </source>
</evidence>
<dbReference type="PROSITE" id="PS51384">
    <property type="entry name" value="FAD_FR"/>
    <property type="match status" value="1"/>
</dbReference>
<reference evidence="9" key="1">
    <citation type="submission" date="2013-07" db="EMBL/GenBank/DDBJ databases">
        <title>The genome of Eucalyptus grandis.</title>
        <authorList>
            <person name="Schmutz J."/>
            <person name="Hayes R."/>
            <person name="Myburg A."/>
            <person name="Tuskan G."/>
            <person name="Grattapaglia D."/>
            <person name="Rokhsar D.S."/>
        </authorList>
    </citation>
    <scope>NUCLEOTIDE SEQUENCE</scope>
    <source>
        <tissue evidence="9">Leaf extractions</tissue>
    </source>
</reference>
<feature type="transmembrane region" description="Helical" evidence="7">
    <location>
        <begin position="631"/>
        <end position="650"/>
    </location>
</feature>
<proteinExistence type="predicted"/>
<dbReference type="InterPro" id="IPR013112">
    <property type="entry name" value="FAD-bd_8"/>
</dbReference>
<keyword evidence="3 7" id="KW-1133">Transmembrane helix</keyword>
<accession>A0A059DJR1</accession>
<dbReference type="Gene3D" id="3.40.50.80">
    <property type="entry name" value="Nucleotide-binding domain of ferredoxin-NADP reductase (FNR) module"/>
    <property type="match status" value="2"/>
</dbReference>
<keyword evidence="5 7" id="KW-0472">Membrane</keyword>
<dbReference type="FunCoup" id="A0A059DJR1">
    <property type="interactions" value="85"/>
</dbReference>
<dbReference type="InterPro" id="IPR013121">
    <property type="entry name" value="Fe_red_NAD-bd_6"/>
</dbReference>
<dbReference type="Pfam" id="PF08030">
    <property type="entry name" value="NAD_binding_6"/>
    <property type="match status" value="1"/>
</dbReference>
<organism evidence="9">
    <name type="scientific">Eucalyptus grandis</name>
    <name type="common">Flooded gum</name>
    <dbReference type="NCBI Taxonomy" id="71139"/>
    <lineage>
        <taxon>Eukaryota</taxon>
        <taxon>Viridiplantae</taxon>
        <taxon>Streptophyta</taxon>
        <taxon>Embryophyta</taxon>
        <taxon>Tracheophyta</taxon>
        <taxon>Spermatophyta</taxon>
        <taxon>Magnoliopsida</taxon>
        <taxon>eudicotyledons</taxon>
        <taxon>Gunneridae</taxon>
        <taxon>Pentapetalae</taxon>
        <taxon>rosids</taxon>
        <taxon>malvids</taxon>
        <taxon>Myrtales</taxon>
        <taxon>Myrtaceae</taxon>
        <taxon>Myrtoideae</taxon>
        <taxon>Eucalypteae</taxon>
        <taxon>Eucalyptus</taxon>
    </lineage>
</organism>
<feature type="transmembrane region" description="Helical" evidence="7">
    <location>
        <begin position="376"/>
        <end position="397"/>
    </location>
</feature>
<dbReference type="InterPro" id="IPR013130">
    <property type="entry name" value="Fe3_Rdtase_TM_dom"/>
</dbReference>
<sequence length="1185" mass="129733">MASSAAAVALAAPLSRSPPPPRRFPRRPVAISPADARSTSSVAPGGEARVFPFSSVVSPPTTPHTSLRSLNRTWKVRSLIKHQQPLISADDQWGMWTALFATGAFGLWSEKTKIGSMVSAALVSTLIGLAASNVGIIPCEAPAYSTVLEFLLPLTIPLLLFRADLRNVFRSTGKLLLAFLLGSVATVVGTVVAFLLVPMRSLGQDSWKIAAALMGSYIGGSVNYVAISKALSISPSVVAAGVAADNVICAVYFMILFALASKVPPETSKSPSDVSVSLELDSGGKIPLLQTATAVATAFAICKIGTYITKLSGIQGGGLPIITALVVILATIFPAQFGSLAHSGDAISLVLMQVFFAVVGASGSILNVINTAPSIFMFALVQVSIHLALIIGFGKLFRFDLKLLTLASNANIGGPTTACGMATAKGWDSLVVPGVLAGIFGVSIATFLGIAFGLTVLRYIVYGTSSKCKVNLYLNKMIIQKVLKMVFFVVFLGWLMIWIMLPTKTYKNKWTPNLQMKLDSTYFEGQGINLLLLTFPVMFIAAFGCVYLHLQRKSEKLYTKSASKTGRLAFLRRPVLVMPTLGIVTLTELAFVAMFIALLIWSLANYIYISYSGHLHMDKGVEVWQAKFRSVSLRLGYVGNICWAFLFFPVTRGSSILPLVGLTSESSIKYHIWLGHLSNLLFLLHTIGFIIYWGITHQMSLMLEWSSTWVSNVAGEIAMVFAAAMWITSFRPIRRKMFEVFFYTHQLYALYIIFYVLHVGAAYFCMIIPGIFLFVIDRHLRFLQSRQRVRLLAARLLPSSMIELNFAKSPEVKYHPTSIMFVNIPSISKLQWHPFTVTSSSNMEPDRLSVAIKCQGSWSRRLFESLSSFSSSSLDHLQVSVEGPYGPSSSQFLRHETLVMVSGGSGITPFISIIREIIHQTNQQQTDTAASSKLPNVLLICAFKTSADLAILDLLLPLSLDPSSRFSPQLHLRIEAYVTRDHHQQLDPAQKLIQTTWFKPDPLDSPITPALGSNSWLWLGAIIASSFAMFLLLLGIVTRYYIYPIEHGDDGNYHFSYWTLWEMFLMCACVFVASSGVFLWRKKGAAAGGRQVKSMEVPTPTASPGSWFSNVEERGVESVPHQSLVEATNVHYGGRPDLKKSLSECKGPDTGVLVCGPTEMRHEVAKICASGLGENLHFESISFNW</sequence>